<protein>
    <recommendedName>
        <fullName evidence="6">Zn(2)-C6 fungal-type domain-containing protein</fullName>
    </recommendedName>
</protein>
<dbReference type="InterPro" id="IPR036864">
    <property type="entry name" value="Zn2-C6_fun-type_DNA-bd_sf"/>
</dbReference>
<comment type="subcellular location">
    <subcellularLocation>
        <location evidence="1">Nucleus</location>
    </subcellularLocation>
</comment>
<dbReference type="SUPFAM" id="SSF57701">
    <property type="entry name" value="Zn2/Cys6 DNA-binding domain"/>
    <property type="match status" value="1"/>
</dbReference>
<dbReference type="GO" id="GO:0005634">
    <property type="term" value="C:nucleus"/>
    <property type="evidence" value="ECO:0007669"/>
    <property type="project" value="UniProtKB-SubCell"/>
</dbReference>
<proteinExistence type="predicted"/>
<evidence type="ECO:0000256" key="2">
    <source>
        <dbReference type="ARBA" id="ARBA00023015"/>
    </source>
</evidence>
<reference evidence="7" key="1">
    <citation type="journal article" date="2023" name="IMA Fungus">
        <title>Comparative genomic study of the Penicillium genus elucidates a diverse pangenome and 15 lateral gene transfer events.</title>
        <authorList>
            <person name="Petersen C."/>
            <person name="Sorensen T."/>
            <person name="Nielsen M.R."/>
            <person name="Sondergaard T.E."/>
            <person name="Sorensen J.L."/>
            <person name="Fitzpatrick D.A."/>
            <person name="Frisvad J.C."/>
            <person name="Nielsen K.L."/>
        </authorList>
    </citation>
    <scope>NUCLEOTIDE SEQUENCE</scope>
    <source>
        <strain evidence="7">IBT 17514</strain>
    </source>
</reference>
<dbReference type="Proteomes" id="UP001215712">
    <property type="component" value="Unassembled WGS sequence"/>
</dbReference>
<dbReference type="PANTHER" id="PTHR37534">
    <property type="entry name" value="TRANSCRIPTIONAL ACTIVATOR PROTEIN UGA3"/>
    <property type="match status" value="1"/>
</dbReference>
<keyword evidence="3" id="KW-0238">DNA-binding</keyword>
<feature type="domain" description="Zn(2)-C6 fungal-type" evidence="6">
    <location>
        <begin position="42"/>
        <end position="72"/>
    </location>
</feature>
<evidence type="ECO:0000313" key="7">
    <source>
        <dbReference type="EMBL" id="KAJ5724807.1"/>
    </source>
</evidence>
<reference evidence="7" key="2">
    <citation type="submission" date="2023-01" db="EMBL/GenBank/DDBJ databases">
        <authorList>
            <person name="Petersen C."/>
        </authorList>
    </citation>
    <scope>NUCLEOTIDE SEQUENCE</scope>
    <source>
        <strain evidence="7">IBT 17514</strain>
    </source>
</reference>
<dbReference type="InterPro" id="IPR021858">
    <property type="entry name" value="Fun_TF"/>
</dbReference>
<evidence type="ECO:0000313" key="8">
    <source>
        <dbReference type="Proteomes" id="UP001215712"/>
    </source>
</evidence>
<dbReference type="PROSITE" id="PS50048">
    <property type="entry name" value="ZN2_CY6_FUNGAL_2"/>
    <property type="match status" value="1"/>
</dbReference>
<dbReference type="GO" id="GO:0045944">
    <property type="term" value="P:positive regulation of transcription by RNA polymerase II"/>
    <property type="evidence" value="ECO:0007669"/>
    <property type="project" value="TreeGrafter"/>
</dbReference>
<dbReference type="Gene3D" id="4.10.240.10">
    <property type="entry name" value="Zn(2)-C6 fungal-type DNA-binding domain"/>
    <property type="match status" value="1"/>
</dbReference>
<evidence type="ECO:0000256" key="5">
    <source>
        <dbReference type="ARBA" id="ARBA00023242"/>
    </source>
</evidence>
<dbReference type="Pfam" id="PF00172">
    <property type="entry name" value="Zn_clus"/>
    <property type="match status" value="1"/>
</dbReference>
<evidence type="ECO:0000256" key="1">
    <source>
        <dbReference type="ARBA" id="ARBA00004123"/>
    </source>
</evidence>
<dbReference type="PANTHER" id="PTHR37534:SF11">
    <property type="entry name" value="ZN(II)2CYS6 TRANSCRIPTION FACTOR (EUROFUNG)"/>
    <property type="match status" value="1"/>
</dbReference>
<accession>A0AAD6HKR4</accession>
<organism evidence="7 8">
    <name type="scientific">Penicillium malachiteum</name>
    <dbReference type="NCBI Taxonomy" id="1324776"/>
    <lineage>
        <taxon>Eukaryota</taxon>
        <taxon>Fungi</taxon>
        <taxon>Dikarya</taxon>
        <taxon>Ascomycota</taxon>
        <taxon>Pezizomycotina</taxon>
        <taxon>Eurotiomycetes</taxon>
        <taxon>Eurotiomycetidae</taxon>
        <taxon>Eurotiales</taxon>
        <taxon>Aspergillaceae</taxon>
        <taxon>Penicillium</taxon>
    </lineage>
</organism>
<dbReference type="Pfam" id="PF11951">
    <property type="entry name" value="Fungal_trans_2"/>
    <property type="match status" value="2"/>
</dbReference>
<dbReference type="EMBL" id="JAQJAN010000008">
    <property type="protein sequence ID" value="KAJ5724807.1"/>
    <property type="molecule type" value="Genomic_DNA"/>
</dbReference>
<dbReference type="SMART" id="SM00066">
    <property type="entry name" value="GAL4"/>
    <property type="match status" value="1"/>
</dbReference>
<keyword evidence="5" id="KW-0539">Nucleus</keyword>
<dbReference type="CDD" id="cd00067">
    <property type="entry name" value="GAL4"/>
    <property type="match status" value="1"/>
</dbReference>
<comment type="caution">
    <text evidence="7">The sequence shown here is derived from an EMBL/GenBank/DDBJ whole genome shotgun (WGS) entry which is preliminary data.</text>
</comment>
<dbReference type="InterPro" id="IPR001138">
    <property type="entry name" value="Zn2Cys6_DnaBD"/>
</dbReference>
<keyword evidence="8" id="KW-1185">Reference proteome</keyword>
<evidence type="ECO:0000256" key="4">
    <source>
        <dbReference type="ARBA" id="ARBA00023163"/>
    </source>
</evidence>
<dbReference type="AlphaFoldDB" id="A0AAD6HKR4"/>
<dbReference type="GO" id="GO:0000981">
    <property type="term" value="F:DNA-binding transcription factor activity, RNA polymerase II-specific"/>
    <property type="evidence" value="ECO:0007669"/>
    <property type="project" value="InterPro"/>
</dbReference>
<keyword evidence="4" id="KW-0804">Transcription</keyword>
<keyword evidence="2" id="KW-0805">Transcription regulation</keyword>
<evidence type="ECO:0000256" key="3">
    <source>
        <dbReference type="ARBA" id="ARBA00023125"/>
    </source>
</evidence>
<dbReference type="GO" id="GO:0000976">
    <property type="term" value="F:transcription cis-regulatory region binding"/>
    <property type="evidence" value="ECO:0007669"/>
    <property type="project" value="TreeGrafter"/>
</dbReference>
<dbReference type="PROSITE" id="PS00463">
    <property type="entry name" value="ZN2_CY6_FUNGAL_1"/>
    <property type="match status" value="1"/>
</dbReference>
<sequence length="468" mass="52915">MGRTFNVRFVGGNYSTISAKETEWKKSRAMDHPNRRRKSRFACLNCKERHLKCDETFPVCLRCKQRGVNCRSTFRSSQWQIEIPGVTIGSELSNIPSPVKNHLLRYWLEKASQIMVIDPEVNPFSFEILKYLRTSQSLIYTIQSLSLAHQGFFSSASSEGVLQERAHALSLIQTELQQEAPTYGSLLAVILLGLCSAWLDNQRDLEFGKEHLMGTRAIVDILLAKPGAEKDPFLQQTVAIYLGWEQAVAFFLNANDQIVPYSEGFSRCVQEMRSQYNATIGYSSDIMLLLGNVGRYCGAIMDGAPRDIVLEGFLEHSLLQLDSASSDTQSHLVNNSFRGHGLIMLYRSIQHCPSSILLELPTEYPDECVIKQYAKDILHDISSLPANSCYHSLLSLPLLTAGAELDLVSSCERQQVRERFQNLFSSTRLPANIRAITILEEIWEMHDNGNDVFWLSYLLTTSRVLILC</sequence>
<name>A0AAD6HKR4_9EURO</name>
<evidence type="ECO:0000259" key="6">
    <source>
        <dbReference type="PROSITE" id="PS50048"/>
    </source>
</evidence>
<dbReference type="GO" id="GO:0008270">
    <property type="term" value="F:zinc ion binding"/>
    <property type="evidence" value="ECO:0007669"/>
    <property type="project" value="InterPro"/>
</dbReference>
<gene>
    <name evidence="7" type="ORF">N7493_006535</name>
</gene>